<dbReference type="AlphaFoldDB" id="X6LW97"/>
<gene>
    <name evidence="1" type="ORF">RFI_32406</name>
</gene>
<name>X6LW97_RETFI</name>
<organism evidence="1 2">
    <name type="scientific">Reticulomyxa filosa</name>
    <dbReference type="NCBI Taxonomy" id="46433"/>
    <lineage>
        <taxon>Eukaryota</taxon>
        <taxon>Sar</taxon>
        <taxon>Rhizaria</taxon>
        <taxon>Retaria</taxon>
        <taxon>Foraminifera</taxon>
        <taxon>Monothalamids</taxon>
        <taxon>Reticulomyxidae</taxon>
        <taxon>Reticulomyxa</taxon>
    </lineage>
</organism>
<keyword evidence="2" id="KW-1185">Reference proteome</keyword>
<evidence type="ECO:0000313" key="1">
    <source>
        <dbReference type="EMBL" id="ETO04990.1"/>
    </source>
</evidence>
<proteinExistence type="predicted"/>
<sequence length="237" mass="26112">MFDAFALAFVDKIVSFVQDIANTNESAEAEKETRQGALMSRLQAFGLKSATATTLTSRTGMKYEAMVQVFRQCMTTFWFALSPRLFKECATKVMDVVCSTPQCGSFGSVLCGTMTSANPQLAISQWIAKLVKKVVETKQGQDIPNSWFSIGTNGTTRKYEASELKLKGSKTVLSYHLEVLEGLVSNGHHHLIPYMSLLGAVITLVSGAESPEIQDFGGRLASILTCIVESGHWWHWR</sequence>
<protein>
    <recommendedName>
        <fullName evidence="3">Proteasome activator Blm10 mid region domain-containing protein</fullName>
    </recommendedName>
</protein>
<evidence type="ECO:0008006" key="3">
    <source>
        <dbReference type="Google" id="ProtNLM"/>
    </source>
</evidence>
<evidence type="ECO:0000313" key="2">
    <source>
        <dbReference type="Proteomes" id="UP000023152"/>
    </source>
</evidence>
<dbReference type="EMBL" id="ASPP01028668">
    <property type="protein sequence ID" value="ETO04990.1"/>
    <property type="molecule type" value="Genomic_DNA"/>
</dbReference>
<reference evidence="1 2" key="1">
    <citation type="journal article" date="2013" name="Curr. Biol.">
        <title>The Genome of the Foraminiferan Reticulomyxa filosa.</title>
        <authorList>
            <person name="Glockner G."/>
            <person name="Hulsmann N."/>
            <person name="Schleicher M."/>
            <person name="Noegel A.A."/>
            <person name="Eichinger L."/>
            <person name="Gallinger C."/>
            <person name="Pawlowski J."/>
            <person name="Sierra R."/>
            <person name="Euteneuer U."/>
            <person name="Pillet L."/>
            <person name="Moustafa A."/>
            <person name="Platzer M."/>
            <person name="Groth M."/>
            <person name="Szafranski K."/>
            <person name="Schliwa M."/>
        </authorList>
    </citation>
    <scope>NUCLEOTIDE SEQUENCE [LARGE SCALE GENOMIC DNA]</scope>
</reference>
<dbReference type="Proteomes" id="UP000023152">
    <property type="component" value="Unassembled WGS sequence"/>
</dbReference>
<comment type="caution">
    <text evidence="1">The sequence shown here is derived from an EMBL/GenBank/DDBJ whole genome shotgun (WGS) entry which is preliminary data.</text>
</comment>
<accession>X6LW97</accession>